<organism evidence="10 11">
    <name type="scientific">Dactylosporangium matsuzakiense</name>
    <dbReference type="NCBI Taxonomy" id="53360"/>
    <lineage>
        <taxon>Bacteria</taxon>
        <taxon>Bacillati</taxon>
        <taxon>Actinomycetota</taxon>
        <taxon>Actinomycetes</taxon>
        <taxon>Micromonosporales</taxon>
        <taxon>Micromonosporaceae</taxon>
        <taxon>Dactylosporangium</taxon>
    </lineage>
</organism>
<dbReference type="PANTHER" id="PTHR19375">
    <property type="entry name" value="HEAT SHOCK PROTEIN 70KDA"/>
    <property type="match status" value="1"/>
</dbReference>
<keyword evidence="9" id="KW-1133">Transmembrane helix</keyword>
<dbReference type="Gene3D" id="3.30.420.40">
    <property type="match status" value="2"/>
</dbReference>
<evidence type="ECO:0008006" key="12">
    <source>
        <dbReference type="Google" id="ProtNLM"/>
    </source>
</evidence>
<evidence type="ECO:0000313" key="10">
    <source>
        <dbReference type="EMBL" id="GLL07565.1"/>
    </source>
</evidence>
<evidence type="ECO:0000256" key="7">
    <source>
        <dbReference type="RuleBase" id="RU003322"/>
    </source>
</evidence>
<evidence type="ECO:0000313" key="11">
    <source>
        <dbReference type="Proteomes" id="UP001143480"/>
    </source>
</evidence>
<feature type="region of interest" description="Disordered" evidence="8">
    <location>
        <begin position="362"/>
        <end position="435"/>
    </location>
</feature>
<accession>A0A9W6KWA3</accession>
<feature type="region of interest" description="Disordered" evidence="8">
    <location>
        <begin position="486"/>
        <end position="532"/>
    </location>
</feature>
<keyword evidence="9" id="KW-0472">Membrane</keyword>
<keyword evidence="9" id="KW-0812">Transmembrane</keyword>
<dbReference type="Proteomes" id="UP001143480">
    <property type="component" value="Unassembled WGS sequence"/>
</dbReference>
<keyword evidence="3 7" id="KW-0547">Nucleotide-binding</keyword>
<evidence type="ECO:0000256" key="5">
    <source>
        <dbReference type="ARBA" id="ARBA00023016"/>
    </source>
</evidence>
<dbReference type="RefSeq" id="WP_261962956.1">
    <property type="nucleotide sequence ID" value="NZ_BAAAXA010000003.1"/>
</dbReference>
<dbReference type="EMBL" id="BSFP01000101">
    <property type="protein sequence ID" value="GLL07565.1"/>
    <property type="molecule type" value="Genomic_DNA"/>
</dbReference>
<dbReference type="AlphaFoldDB" id="A0A9W6KWA3"/>
<evidence type="ECO:0000256" key="1">
    <source>
        <dbReference type="ARBA" id="ARBA00007381"/>
    </source>
</evidence>
<evidence type="ECO:0000256" key="9">
    <source>
        <dbReference type="SAM" id="Phobius"/>
    </source>
</evidence>
<reference evidence="10" key="2">
    <citation type="submission" date="2023-01" db="EMBL/GenBank/DDBJ databases">
        <authorList>
            <person name="Sun Q."/>
            <person name="Evtushenko L."/>
        </authorList>
    </citation>
    <scope>NUCLEOTIDE SEQUENCE</scope>
    <source>
        <strain evidence="10">VKM Ac-1321</strain>
    </source>
</reference>
<sequence>MTRHIESQLGVDLGTTHTVAALTAADGRSQPLLFDASFLLPSSVYAEVDGHLLVGRDAERSARLDPSRFEPNPKRRIDDGTVLLGQREYAVSDLLAALLRRTADEASRVLGIMPVRTVLTYPANWATHRRSVLADAAARAGMPSPILVPEPIAAAAYFTTVLGRNIGPGGVLVVYDFGGGTFDTTILRRRPDGGWDVLASDGLPDVGGVDLDAAIVGHLGQTLTTTDPDRWRQLVEPADDAARRRNLLLREDVRAAKEQLSRASTASIHLPLFETDIHVTRTEFEQLSRSYLQRTVDLTAGTLQRAGVRTDQIGGLFLVGGSSRIPMVSTLLHQRLGVAPTLIEQPELVVALGSVLAAMPSRPAPFPQPPPPPGPRPPQMNAPVSGPVGMPVSGPAAPVSAPPPIPVSPAAFQSATTPMSPPTSAPPNPHPTAAFGAPPPIAPPFRPVQPVRPARSGMNAGVLVAIILACVLLLGVGGVVAWNAVSDDKPDTGRTGNAGSGNGVNGGNRSTAGAGAGAVGGTKDARPGAEQQSADVNKTIWYAQFKITVGKVTYDAKASSHQLSAEMIVENLGTDNDTPYLPTVFNVGGQQYTGSFRESTTVAAGQKSNYNMDFSIYDPLKASIATGEFIFGEGDREQPKISLATGEVNAYEPANLVKDKKVTVHDVTATFTTCDVRGGFFDYNGQAKKGYRVVMCKVDIQYTGKSSLYVGQEHFRLGAPDGTEIGPLTAPNEALSSGQNAVGDDLAFQVKKDLAGAYKLRVVDLGDHKERQAGDVAEVDLVLK</sequence>
<feature type="compositionally biased region" description="Gly residues" evidence="8">
    <location>
        <begin position="496"/>
        <end position="506"/>
    </location>
</feature>
<keyword evidence="5" id="KW-0346">Stress response</keyword>
<reference evidence="10" key="1">
    <citation type="journal article" date="2014" name="Int. J. Syst. Evol. Microbiol.">
        <title>Complete genome sequence of Corynebacterium casei LMG S-19264T (=DSM 44701T), isolated from a smear-ripened cheese.</title>
        <authorList>
            <consortium name="US DOE Joint Genome Institute (JGI-PGF)"/>
            <person name="Walter F."/>
            <person name="Albersmeier A."/>
            <person name="Kalinowski J."/>
            <person name="Ruckert C."/>
        </authorList>
    </citation>
    <scope>NUCLEOTIDE SEQUENCE</scope>
    <source>
        <strain evidence="10">VKM Ac-1321</strain>
    </source>
</reference>
<feature type="compositionally biased region" description="Pro residues" evidence="8">
    <location>
        <begin position="419"/>
        <end position="430"/>
    </location>
</feature>
<dbReference type="GO" id="GO:0140662">
    <property type="term" value="F:ATP-dependent protein folding chaperone"/>
    <property type="evidence" value="ECO:0007669"/>
    <property type="project" value="InterPro"/>
</dbReference>
<evidence type="ECO:0000256" key="3">
    <source>
        <dbReference type="ARBA" id="ARBA00022741"/>
    </source>
</evidence>
<protein>
    <recommendedName>
        <fullName evidence="12">Hsp70 protein</fullName>
    </recommendedName>
</protein>
<comment type="similarity">
    <text evidence="1 7">Belongs to the heat shock protein 70 family.</text>
</comment>
<keyword evidence="11" id="KW-1185">Reference proteome</keyword>
<gene>
    <name evidence="10" type="ORF">GCM10017581_093190</name>
</gene>
<dbReference type="SUPFAM" id="SSF53067">
    <property type="entry name" value="Actin-like ATPase domain"/>
    <property type="match status" value="2"/>
</dbReference>
<dbReference type="PROSITE" id="PS01036">
    <property type="entry name" value="HSP70_3"/>
    <property type="match status" value="1"/>
</dbReference>
<keyword evidence="6" id="KW-0143">Chaperone</keyword>
<dbReference type="InterPro" id="IPR029050">
    <property type="entry name" value="Immunoprotect_excell_Ig-like"/>
</dbReference>
<dbReference type="InterPro" id="IPR018181">
    <property type="entry name" value="Heat_shock_70_CS"/>
</dbReference>
<evidence type="ECO:0000256" key="8">
    <source>
        <dbReference type="SAM" id="MobiDB-lite"/>
    </source>
</evidence>
<dbReference type="Gene3D" id="2.60.40.1240">
    <property type="match status" value="1"/>
</dbReference>
<keyword evidence="4 7" id="KW-0067">ATP-binding</keyword>
<keyword evidence="2" id="KW-0732">Signal</keyword>
<evidence type="ECO:0000256" key="4">
    <source>
        <dbReference type="ARBA" id="ARBA00022840"/>
    </source>
</evidence>
<feature type="transmembrane region" description="Helical" evidence="9">
    <location>
        <begin position="462"/>
        <end position="485"/>
    </location>
</feature>
<dbReference type="InterPro" id="IPR043129">
    <property type="entry name" value="ATPase_NBD"/>
</dbReference>
<dbReference type="GO" id="GO:0005524">
    <property type="term" value="F:ATP binding"/>
    <property type="evidence" value="ECO:0007669"/>
    <property type="project" value="UniProtKB-KW"/>
</dbReference>
<dbReference type="Gene3D" id="3.90.640.10">
    <property type="entry name" value="Actin, Chain A, domain 4"/>
    <property type="match status" value="1"/>
</dbReference>
<dbReference type="PROSITE" id="PS00329">
    <property type="entry name" value="HSP70_2"/>
    <property type="match status" value="1"/>
</dbReference>
<proteinExistence type="inferred from homology"/>
<dbReference type="Pfam" id="PF00012">
    <property type="entry name" value="HSP70"/>
    <property type="match status" value="1"/>
</dbReference>
<feature type="compositionally biased region" description="Pro residues" evidence="8">
    <location>
        <begin position="362"/>
        <end position="380"/>
    </location>
</feature>
<evidence type="ECO:0000256" key="2">
    <source>
        <dbReference type="ARBA" id="ARBA00022729"/>
    </source>
</evidence>
<comment type="caution">
    <text evidence="10">The sequence shown here is derived from an EMBL/GenBank/DDBJ whole genome shotgun (WGS) entry which is preliminary data.</text>
</comment>
<feature type="compositionally biased region" description="Low complexity" evidence="8">
    <location>
        <begin position="408"/>
        <end position="418"/>
    </location>
</feature>
<dbReference type="InterPro" id="IPR013126">
    <property type="entry name" value="Hsp_70_fam"/>
</dbReference>
<dbReference type="PRINTS" id="PR00301">
    <property type="entry name" value="HEATSHOCK70"/>
</dbReference>
<evidence type="ECO:0000256" key="6">
    <source>
        <dbReference type="ARBA" id="ARBA00023186"/>
    </source>
</evidence>
<name>A0A9W6KWA3_9ACTN</name>